<name>A0A2K8NZC5_9MOLU</name>
<dbReference type="InterPro" id="IPR036388">
    <property type="entry name" value="WH-like_DNA-bd_sf"/>
</dbReference>
<dbReference type="InterPro" id="IPR036390">
    <property type="entry name" value="WH_DNA-bd_sf"/>
</dbReference>
<keyword evidence="9" id="KW-1185">Reference proteome</keyword>
<keyword evidence="5" id="KW-0238">DNA-binding</keyword>
<evidence type="ECO:0000256" key="2">
    <source>
        <dbReference type="ARBA" id="ARBA00022491"/>
    </source>
</evidence>
<proteinExistence type="inferred from homology"/>
<dbReference type="InterPro" id="IPR043135">
    <property type="entry name" value="Fur_C"/>
</dbReference>
<protein>
    <submittedName>
        <fullName evidence="8">Fur family transcriptional regulator</fullName>
    </submittedName>
</protein>
<dbReference type="PANTHER" id="PTHR33202">
    <property type="entry name" value="ZINC UPTAKE REGULATION PROTEIN"/>
    <property type="match status" value="1"/>
</dbReference>
<dbReference type="GO" id="GO:1900376">
    <property type="term" value="P:regulation of secondary metabolite biosynthetic process"/>
    <property type="evidence" value="ECO:0007669"/>
    <property type="project" value="TreeGrafter"/>
</dbReference>
<dbReference type="Gene3D" id="1.10.10.10">
    <property type="entry name" value="Winged helix-like DNA-binding domain superfamily/Winged helix DNA-binding domain"/>
    <property type="match status" value="1"/>
</dbReference>
<organism evidence="8 9">
    <name type="scientific">Williamsoniiplasma somnilux</name>
    <dbReference type="NCBI Taxonomy" id="215578"/>
    <lineage>
        <taxon>Bacteria</taxon>
        <taxon>Bacillati</taxon>
        <taxon>Mycoplasmatota</taxon>
        <taxon>Mollicutes</taxon>
        <taxon>Entomoplasmatales</taxon>
        <taxon>Williamsoniiplasma</taxon>
    </lineage>
</organism>
<dbReference type="KEGG" id="esx:ESOMN_v1c01830"/>
<keyword evidence="4" id="KW-0805">Transcription regulation</keyword>
<dbReference type="EMBL" id="CP024965">
    <property type="protein sequence ID" value="ATZ18568.1"/>
    <property type="molecule type" value="Genomic_DNA"/>
</dbReference>
<dbReference type="PANTHER" id="PTHR33202:SF7">
    <property type="entry name" value="FERRIC UPTAKE REGULATION PROTEIN"/>
    <property type="match status" value="1"/>
</dbReference>
<dbReference type="SUPFAM" id="SSF46785">
    <property type="entry name" value="Winged helix' DNA-binding domain"/>
    <property type="match status" value="1"/>
</dbReference>
<evidence type="ECO:0000256" key="5">
    <source>
        <dbReference type="ARBA" id="ARBA00023125"/>
    </source>
</evidence>
<feature type="binding site" evidence="7">
    <location>
        <position position="101"/>
    </location>
    <ligand>
        <name>Zn(2+)</name>
        <dbReference type="ChEBI" id="CHEBI:29105"/>
    </ligand>
</feature>
<keyword evidence="6" id="KW-0804">Transcription</keyword>
<evidence type="ECO:0000256" key="4">
    <source>
        <dbReference type="ARBA" id="ARBA00023015"/>
    </source>
</evidence>
<dbReference type="GO" id="GO:0003700">
    <property type="term" value="F:DNA-binding transcription factor activity"/>
    <property type="evidence" value="ECO:0007669"/>
    <property type="project" value="InterPro"/>
</dbReference>
<sequence>MPKLNNQQNQQYEKIANFLRNEGFRLTEIRLSTIKVIIKLDHPTTMDIIAELQKEYKNINVMSVYNTIDLLLQKHIIFSNTFNGKQICYEIATNKSMHLKCDNCGQVQEIKNHELDKIQILNINEIAKNHSITADHFKIEVHGTCAKCALK</sequence>
<feature type="binding site" evidence="7">
    <location>
        <position position="104"/>
    </location>
    <ligand>
        <name>Zn(2+)</name>
        <dbReference type="ChEBI" id="CHEBI:29105"/>
    </ligand>
</feature>
<dbReference type="Proteomes" id="UP000232230">
    <property type="component" value="Chromosome"/>
</dbReference>
<dbReference type="GO" id="GO:0000976">
    <property type="term" value="F:transcription cis-regulatory region binding"/>
    <property type="evidence" value="ECO:0007669"/>
    <property type="project" value="TreeGrafter"/>
</dbReference>
<accession>A0A2K8NZC5</accession>
<gene>
    <name evidence="8" type="primary">fur</name>
    <name evidence="8" type="ORF">ESOMN_v1c01830</name>
</gene>
<evidence type="ECO:0000256" key="1">
    <source>
        <dbReference type="ARBA" id="ARBA00007957"/>
    </source>
</evidence>
<dbReference type="Gene3D" id="3.30.1490.190">
    <property type="match status" value="1"/>
</dbReference>
<dbReference type="AlphaFoldDB" id="A0A2K8NZC5"/>
<keyword evidence="2" id="KW-0678">Repressor</keyword>
<evidence type="ECO:0000313" key="9">
    <source>
        <dbReference type="Proteomes" id="UP000232230"/>
    </source>
</evidence>
<dbReference type="InterPro" id="IPR002481">
    <property type="entry name" value="FUR"/>
</dbReference>
<feature type="binding site" evidence="7">
    <location>
        <position position="148"/>
    </location>
    <ligand>
        <name>Zn(2+)</name>
        <dbReference type="ChEBI" id="CHEBI:29105"/>
    </ligand>
</feature>
<reference evidence="8 9" key="1">
    <citation type="submission" date="2017-11" db="EMBL/GenBank/DDBJ databases">
        <title>Genome sequence of Entomoplasma somnilux PYAN-1 (ATCC 49194).</title>
        <authorList>
            <person name="Lo W.-S."/>
            <person name="Gasparich G.E."/>
            <person name="Kuo C.-H."/>
        </authorList>
    </citation>
    <scope>NUCLEOTIDE SEQUENCE [LARGE SCALE GENOMIC DNA]</scope>
    <source>
        <strain evidence="8 9">PYAN-1</strain>
    </source>
</reference>
<evidence type="ECO:0000256" key="3">
    <source>
        <dbReference type="ARBA" id="ARBA00022833"/>
    </source>
</evidence>
<dbReference type="GO" id="GO:0045892">
    <property type="term" value="P:negative regulation of DNA-templated transcription"/>
    <property type="evidence" value="ECO:0007669"/>
    <property type="project" value="TreeGrafter"/>
</dbReference>
<keyword evidence="3 7" id="KW-0862">Zinc</keyword>
<evidence type="ECO:0000256" key="6">
    <source>
        <dbReference type="ARBA" id="ARBA00023163"/>
    </source>
</evidence>
<evidence type="ECO:0000313" key="8">
    <source>
        <dbReference type="EMBL" id="ATZ18568.1"/>
    </source>
</evidence>
<evidence type="ECO:0000256" key="7">
    <source>
        <dbReference type="PIRSR" id="PIRSR602481-1"/>
    </source>
</evidence>
<dbReference type="GO" id="GO:0008270">
    <property type="term" value="F:zinc ion binding"/>
    <property type="evidence" value="ECO:0007669"/>
    <property type="project" value="TreeGrafter"/>
</dbReference>
<feature type="binding site" evidence="7">
    <location>
        <position position="145"/>
    </location>
    <ligand>
        <name>Zn(2+)</name>
        <dbReference type="ChEBI" id="CHEBI:29105"/>
    </ligand>
</feature>
<comment type="cofactor">
    <cofactor evidence="7">
        <name>Zn(2+)</name>
        <dbReference type="ChEBI" id="CHEBI:29105"/>
    </cofactor>
    <text evidence="7">Binds 1 zinc ion per subunit.</text>
</comment>
<comment type="similarity">
    <text evidence="1">Belongs to the Fur family.</text>
</comment>
<dbReference type="RefSeq" id="WP_024863746.1">
    <property type="nucleotide sequence ID" value="NZ_CP024965.1"/>
</dbReference>
<keyword evidence="7" id="KW-0479">Metal-binding</keyword>
<dbReference type="Pfam" id="PF01475">
    <property type="entry name" value="FUR"/>
    <property type="match status" value="1"/>
</dbReference>